<dbReference type="Proteomes" id="UP000002157">
    <property type="component" value="Chromosome"/>
</dbReference>
<dbReference type="Pfam" id="PF20178">
    <property type="entry name" value="ToxA_N"/>
    <property type="match status" value="1"/>
</dbReference>
<organism evidence="16 17">
    <name type="scientific">Pseudomonas putida (strain GB-1)</name>
    <dbReference type="NCBI Taxonomy" id="76869"/>
    <lineage>
        <taxon>Bacteria</taxon>
        <taxon>Pseudomonadati</taxon>
        <taxon>Pseudomonadota</taxon>
        <taxon>Gammaproteobacteria</taxon>
        <taxon>Pseudomonadales</taxon>
        <taxon>Pseudomonadaceae</taxon>
        <taxon>Pseudomonas</taxon>
    </lineage>
</organism>
<keyword evidence="12" id="KW-0843">Virulence</keyword>
<proteinExistence type="inferred from homology"/>
<evidence type="ECO:0000256" key="13">
    <source>
        <dbReference type="ARBA" id="ARBA00023200"/>
    </source>
</evidence>
<evidence type="ECO:0000256" key="6">
    <source>
        <dbReference type="ARBA" id="ARBA00022525"/>
    </source>
</evidence>
<dbReference type="PROSITE" id="PS52053">
    <property type="entry name" value="NEL"/>
    <property type="match status" value="1"/>
</dbReference>
<dbReference type="PANTHER" id="PTHR47114">
    <property type="match status" value="1"/>
</dbReference>
<keyword evidence="9" id="KW-0677">Repeat</keyword>
<evidence type="ECO:0000256" key="9">
    <source>
        <dbReference type="ARBA" id="ARBA00022737"/>
    </source>
</evidence>
<dbReference type="Gene3D" id="1.20.58.360">
    <property type="entry name" value="Shigella T3SS effector IpaH defines"/>
    <property type="match status" value="1"/>
</dbReference>
<evidence type="ECO:0000259" key="15">
    <source>
        <dbReference type="PROSITE" id="PS52053"/>
    </source>
</evidence>
<evidence type="ECO:0000256" key="4">
    <source>
        <dbReference type="ARBA" id="ARBA00009868"/>
    </source>
</evidence>
<keyword evidence="8 14" id="KW-0808">Transferase</keyword>
<dbReference type="InterPro" id="IPR051071">
    <property type="entry name" value="LRR-bact_E3_ubiq_ligases"/>
</dbReference>
<evidence type="ECO:0000256" key="14">
    <source>
        <dbReference type="PROSITE-ProRule" id="PRU01398"/>
    </source>
</evidence>
<comment type="subcellular location">
    <subcellularLocation>
        <location evidence="2">Host cytoplasm</location>
    </subcellularLocation>
    <subcellularLocation>
        <location evidence="3">Secreted</location>
    </subcellularLocation>
</comment>
<dbReference type="eggNOG" id="COG4886">
    <property type="taxonomic scope" value="Bacteria"/>
</dbReference>
<evidence type="ECO:0000256" key="1">
    <source>
        <dbReference type="ARBA" id="ARBA00000900"/>
    </source>
</evidence>
<evidence type="ECO:0000256" key="12">
    <source>
        <dbReference type="ARBA" id="ARBA00023026"/>
    </source>
</evidence>
<comment type="PTM">
    <text evidence="14">Ubiquitinated in the presence of host E1 ubiquitin-activating enzyme, E2 ubiquitin-conjugating enzyme and ubiquitin.</text>
</comment>
<dbReference type="GO" id="GO:0016567">
    <property type="term" value="P:protein ubiquitination"/>
    <property type="evidence" value="ECO:0007669"/>
    <property type="project" value="InterPro"/>
</dbReference>
<dbReference type="KEGG" id="ppg:PputGB1_1837"/>
<dbReference type="Gene3D" id="3.80.10.10">
    <property type="entry name" value="Ribonuclease Inhibitor"/>
    <property type="match status" value="1"/>
</dbReference>
<evidence type="ECO:0000256" key="8">
    <source>
        <dbReference type="ARBA" id="ARBA00022679"/>
    </source>
</evidence>
<comment type="catalytic activity">
    <reaction evidence="1">
        <text>S-ubiquitinyl-[E2 ubiquitin-conjugating enzyme]-L-cysteine + [acceptor protein]-L-lysine = [E2 ubiquitin-conjugating enzyme]-L-cysteine + N(6)-ubiquitinyl-[acceptor protein]-L-lysine.</text>
        <dbReference type="EC" id="2.3.2.27"/>
    </reaction>
</comment>
<dbReference type="Pfam" id="PF14496">
    <property type="entry name" value="NEL"/>
    <property type="match status" value="1"/>
</dbReference>
<gene>
    <name evidence="16" type="ordered locus">PputGB1_1837</name>
</gene>
<evidence type="ECO:0000256" key="5">
    <source>
        <dbReference type="ARBA" id="ARBA00012483"/>
    </source>
</evidence>
<reference evidence="16 17" key="1">
    <citation type="submission" date="2008-01" db="EMBL/GenBank/DDBJ databases">
        <title>Complete sequence of Pseudomonas putida GB-1.</title>
        <authorList>
            <consortium name="US DOE Joint Genome Institute"/>
            <person name="Copeland A."/>
            <person name="Lucas S."/>
            <person name="Lapidus A."/>
            <person name="Barry K."/>
            <person name="Glavina del Rio T."/>
            <person name="Dalin E."/>
            <person name="Tice H."/>
            <person name="Pitluck S."/>
            <person name="Bruce D."/>
            <person name="Goodwin L."/>
            <person name="Chertkov O."/>
            <person name="Brettin T."/>
            <person name="Detter J.C."/>
            <person name="Han C."/>
            <person name="Kuske C.R."/>
            <person name="Schmutz J."/>
            <person name="Larimer F."/>
            <person name="Land M."/>
            <person name="Hauser L."/>
            <person name="Kyrpides N."/>
            <person name="Kim E."/>
            <person name="McCarthy J.K."/>
            <person name="Richardson P."/>
        </authorList>
    </citation>
    <scope>NUCLEOTIDE SEQUENCE [LARGE SCALE GENOMIC DNA]</scope>
    <source>
        <strain evidence="16 17">GB-1</strain>
    </source>
</reference>
<dbReference type="HOGENOM" id="CLU_000909_1_0_6"/>
<dbReference type="GO" id="GO:0061630">
    <property type="term" value="F:ubiquitin protein ligase activity"/>
    <property type="evidence" value="ECO:0007669"/>
    <property type="project" value="UniProtKB-EC"/>
</dbReference>
<keyword evidence="7" id="KW-0433">Leucine-rich repeat</keyword>
<evidence type="ECO:0000256" key="11">
    <source>
        <dbReference type="ARBA" id="ARBA00022843"/>
    </source>
</evidence>
<keyword evidence="11 14" id="KW-0832">Ubl conjugation</keyword>
<dbReference type="PANTHER" id="PTHR47114:SF2">
    <property type="entry name" value="OLIGODENDROCYTE-MYELIN GLYCOPROTEIN"/>
    <property type="match status" value="1"/>
</dbReference>
<dbReference type="GO" id="GO:0005576">
    <property type="term" value="C:extracellular region"/>
    <property type="evidence" value="ECO:0007669"/>
    <property type="project" value="UniProtKB-SubCell"/>
</dbReference>
<comment type="similarity">
    <text evidence="4 14">Belongs to the LRR-containing bacterial E3 ligase family.</text>
</comment>
<dbReference type="RefSeq" id="WP_012271499.1">
    <property type="nucleotide sequence ID" value="NC_010322.1"/>
</dbReference>
<evidence type="ECO:0000313" key="17">
    <source>
        <dbReference type="Proteomes" id="UP000002157"/>
    </source>
</evidence>
<dbReference type="InterPro" id="IPR003591">
    <property type="entry name" value="Leu-rich_rpt_typical-subtyp"/>
</dbReference>
<evidence type="ECO:0000256" key="3">
    <source>
        <dbReference type="ARBA" id="ARBA00004613"/>
    </source>
</evidence>
<dbReference type="InterPro" id="IPR032675">
    <property type="entry name" value="LRR_dom_sf"/>
</dbReference>
<dbReference type="Gene3D" id="1.20.1270.130">
    <property type="entry name" value="Shigella T3SS effector IpaH domain"/>
    <property type="match status" value="1"/>
</dbReference>
<evidence type="ECO:0000313" key="16">
    <source>
        <dbReference type="EMBL" id="ABY97740.1"/>
    </source>
</evidence>
<feature type="domain" description="NEL" evidence="15">
    <location>
        <begin position="1207"/>
        <end position="1494"/>
    </location>
</feature>
<dbReference type="InterPro" id="IPR029487">
    <property type="entry name" value="NEL_dom"/>
</dbReference>
<evidence type="ECO:0000256" key="7">
    <source>
        <dbReference type="ARBA" id="ARBA00022614"/>
    </source>
</evidence>
<keyword evidence="10 14" id="KW-0833">Ubl conjugation pathway</keyword>
<sequence length="1494" mass="168242">MPQTQVNPKEQNADREFIAEQLPAWLSNATPRQLNTLRSKVAAHHASQRRVAAVTRQLQPLHTFAKQQLEQAMQARMGLTLDLDQATWREERRRLKIVQGTVREFTSYFVRVPALQKMMQNFKEAESFFSDTALVQAAQQGASGEATLSSDIDGLVSLCRQTDVGAAYQRHLAQVLTSDFERDLVADKRCELALALEIAAMKRQLGDDELRLLRQALAGTPITHPRSTRVVVGGLKVLGCRVDGALAFELLFSWGKPSSPFPSPEQTVGVLLYLPDDVEQPLRYFDGWQAANQALVAAFANEGYRQGIERRITLEDRVKYMTLLGTRLLDSSPDLDPAVERGSAAGISDMAAWHVRRIKSDARFMAVPTAQADAAAAAQRLKDLESAGLALLGLASFFVPGIGELLLLDWGRQLLGHVYEGVKDWSQGHQHEAVDHLLQLASDLAATGLVAGGVALARSPFFDVLEPVTTEAGGQRLWRCDLQPYRQAKPSEPLIEQDNGLYSDGSGHWWRDEQGYYRVRQDARGNWRLLHRDGHDTYGPALRGNGERAWRLTFERPLEWQGETKLLSRLWPSARDLGSERVTQILKVADVDEAHLRGLLVEGRRLPVCLRDTLERFSVDARAQRFFQAMTPNESDTELWQWCVDRLQLAGLPLDEQVASLHAREVSLRGPLLEHFSTQYLGDDEALSLVKRDFSTLPDAYALEVLQQADETMRTRMRTEARLPLALMERARSLLQEARLVRLREALHLRGSYHADAVELLFVLLRRHGLTQLPFNLIQRDQSENGRVLAMLFPETRGQRSLVLVWREGAFDLYDENGLRSGLEAAEPRGIFEVLAACLPEAYRQRQGWVGDDVPARIRASMQGWVPAQRQALLRLLGWREARPLASSLQRLADGRVGYLLSGRATSSVPSGQVMRQRIRSLYPAFDEQEVERFLRTLMRSAGSAYLSLLRMEQEYQRLDEHLQTWTEAVSARARNTRQEVADAFRRVWRLEGEEVVDGNGETAGLRLSIVAWSVGELPSIPAGTDFAHVIDLLLVGLRLEALPPGFLRSFPAVRRLDLSNNALSALPEHLTQLRGLRHLHLRRNRIRVAANQSSALAALPDLRTLDLSENPLGAISLDFNQLSRLRDLRLFRCGLRRVPAGLEWLGMLEHADLRNNQLNDLPEALLNAPEPLRRVIAVQGNALSAQVTERLYAQPAHVGVSGNRVEVREGEAGWLATLEGEDIENRRRQWQALQREPGSNAFFQLLDELTRSSDYRLVRSDLSRRVWAMVEALNQDTRMREELFELAADPRTCVDSVASCFGHLEVRQQVLQATDGGDPLTTRDARLLLARRLFRLDRVEAFARQDFQSRSQLANAEDVDEVEVSLAYRVGLSVRLDLIGQPRTMQFRAIAGVSRSDLDRVYQAVQEAEASDELALFISQRDFWLPVLRAQRAEDFAALEEQFDTQLQALDERKETLGSAAYVQQANQIGKDREVALNALALRLTREALLARP</sequence>
<dbReference type="SMART" id="SM00369">
    <property type="entry name" value="LRR_TYP"/>
    <property type="match status" value="5"/>
</dbReference>
<dbReference type="InterPro" id="IPR046673">
    <property type="entry name" value="ToxA_N"/>
</dbReference>
<keyword evidence="13 14" id="KW-1035">Host cytoplasm</keyword>
<dbReference type="SUPFAM" id="SSF52058">
    <property type="entry name" value="L domain-like"/>
    <property type="match status" value="1"/>
</dbReference>
<feature type="active site" description="Glycyl thioester intermediate" evidence="14">
    <location>
        <position position="1294"/>
    </location>
</feature>
<evidence type="ECO:0000256" key="2">
    <source>
        <dbReference type="ARBA" id="ARBA00004192"/>
    </source>
</evidence>
<keyword evidence="6 14" id="KW-0964">Secreted</keyword>
<accession>B0KIG4</accession>
<dbReference type="GO" id="GO:0030430">
    <property type="term" value="C:host cell cytoplasm"/>
    <property type="evidence" value="ECO:0007669"/>
    <property type="project" value="UniProtKB-SubCell"/>
</dbReference>
<dbReference type="InterPro" id="IPR001611">
    <property type="entry name" value="Leu-rich_rpt"/>
</dbReference>
<dbReference type="EMBL" id="CP000926">
    <property type="protein sequence ID" value="ABY97740.1"/>
    <property type="molecule type" value="Genomic_DNA"/>
</dbReference>
<dbReference type="Pfam" id="PF13855">
    <property type="entry name" value="LRR_8"/>
    <property type="match status" value="1"/>
</dbReference>
<evidence type="ECO:0000256" key="10">
    <source>
        <dbReference type="ARBA" id="ARBA00022786"/>
    </source>
</evidence>
<protein>
    <recommendedName>
        <fullName evidence="5">RING-type E3 ubiquitin transferase</fullName>
        <ecNumber evidence="5">2.3.2.27</ecNumber>
    </recommendedName>
</protein>
<name>B0KIG4_PSEPG</name>
<dbReference type="EC" id="2.3.2.27" evidence="5"/>